<evidence type="ECO:0000256" key="1">
    <source>
        <dbReference type="SAM" id="MobiDB-lite"/>
    </source>
</evidence>
<name>D6TC27_KTERA</name>
<sequence>MEQDTQSSQYRRHPPQLYLTHVERENPNEVSGAVDSLSKPTVRKAELFSGKRRGQEANAASRKATEIHNWADRAGNGDTHAERRLT</sequence>
<organism evidence="2 3">
    <name type="scientific">Ktedonobacter racemifer DSM 44963</name>
    <dbReference type="NCBI Taxonomy" id="485913"/>
    <lineage>
        <taxon>Bacteria</taxon>
        <taxon>Bacillati</taxon>
        <taxon>Chloroflexota</taxon>
        <taxon>Ktedonobacteria</taxon>
        <taxon>Ktedonobacterales</taxon>
        <taxon>Ktedonobacteraceae</taxon>
        <taxon>Ktedonobacter</taxon>
    </lineage>
</organism>
<evidence type="ECO:0000313" key="2">
    <source>
        <dbReference type="EMBL" id="EFH88063.1"/>
    </source>
</evidence>
<evidence type="ECO:0000313" key="3">
    <source>
        <dbReference type="Proteomes" id="UP000004508"/>
    </source>
</evidence>
<dbReference type="Proteomes" id="UP000004508">
    <property type="component" value="Unassembled WGS sequence"/>
</dbReference>
<dbReference type="InParanoid" id="D6TC27"/>
<dbReference type="EMBL" id="ADVG01000001">
    <property type="protein sequence ID" value="EFH88063.1"/>
    <property type="molecule type" value="Genomic_DNA"/>
</dbReference>
<proteinExistence type="predicted"/>
<protein>
    <submittedName>
        <fullName evidence="2">Uncharacterized protein</fullName>
    </submittedName>
</protein>
<gene>
    <name evidence="2" type="ORF">Krac_9444</name>
</gene>
<reference evidence="2 3" key="1">
    <citation type="journal article" date="2011" name="Stand. Genomic Sci.">
        <title>Non-contiguous finished genome sequence and contextual data of the filamentous soil bacterium Ktedonobacter racemifer type strain (SOSP1-21).</title>
        <authorList>
            <person name="Chang Y.J."/>
            <person name="Land M."/>
            <person name="Hauser L."/>
            <person name="Chertkov O."/>
            <person name="Del Rio T.G."/>
            <person name="Nolan M."/>
            <person name="Copeland A."/>
            <person name="Tice H."/>
            <person name="Cheng J.F."/>
            <person name="Lucas S."/>
            <person name="Han C."/>
            <person name="Goodwin L."/>
            <person name="Pitluck S."/>
            <person name="Ivanova N."/>
            <person name="Ovchinikova G."/>
            <person name="Pati A."/>
            <person name="Chen A."/>
            <person name="Palaniappan K."/>
            <person name="Mavromatis K."/>
            <person name="Liolios K."/>
            <person name="Brettin T."/>
            <person name="Fiebig A."/>
            <person name="Rohde M."/>
            <person name="Abt B."/>
            <person name="Goker M."/>
            <person name="Detter J.C."/>
            <person name="Woyke T."/>
            <person name="Bristow J."/>
            <person name="Eisen J.A."/>
            <person name="Markowitz V."/>
            <person name="Hugenholtz P."/>
            <person name="Kyrpides N.C."/>
            <person name="Klenk H.P."/>
            <person name="Lapidus A."/>
        </authorList>
    </citation>
    <scope>NUCLEOTIDE SEQUENCE [LARGE SCALE GENOMIC DNA]</scope>
    <source>
        <strain evidence="3">DSM 44963</strain>
    </source>
</reference>
<feature type="region of interest" description="Disordered" evidence="1">
    <location>
        <begin position="51"/>
        <end position="86"/>
    </location>
</feature>
<keyword evidence="3" id="KW-1185">Reference proteome</keyword>
<comment type="caution">
    <text evidence="2">The sequence shown here is derived from an EMBL/GenBank/DDBJ whole genome shotgun (WGS) entry which is preliminary data.</text>
</comment>
<accession>D6TC27</accession>
<dbReference type="AlphaFoldDB" id="D6TC27"/>